<evidence type="ECO:0000313" key="1">
    <source>
        <dbReference type="EMBL" id="KAK3197233.1"/>
    </source>
</evidence>
<name>A0AAN6RC64_9PLEO</name>
<dbReference type="EMBL" id="WVTA01000021">
    <property type="protein sequence ID" value="KAK3197233.1"/>
    <property type="molecule type" value="Genomic_DNA"/>
</dbReference>
<protein>
    <submittedName>
        <fullName evidence="1">Uncharacterized protein</fullName>
    </submittedName>
</protein>
<gene>
    <name evidence="1" type="ORF">GRF29_1536g1090881</name>
</gene>
<accession>A0AAN6RC64</accession>
<reference evidence="1 2" key="1">
    <citation type="submission" date="2021-02" db="EMBL/GenBank/DDBJ databases">
        <title>Genome assembly of Pseudopithomyces chartarum.</title>
        <authorList>
            <person name="Jauregui R."/>
            <person name="Singh J."/>
            <person name="Voisey C."/>
        </authorList>
    </citation>
    <scope>NUCLEOTIDE SEQUENCE [LARGE SCALE GENOMIC DNA]</scope>
    <source>
        <strain evidence="1 2">AGR01</strain>
    </source>
</reference>
<sequence length="185" mass="21124">MPSQDCVALREQLSKFPGEKLGFVIYRLTYEDDGQWSRVIEHIKKRTRENLEASGDGDLVEHIDWTVREDQELNGAHSGQVRKHFLSWVESEGVDRHTGNPRYMACVAIEQFLVERCLKDADAEEDPDDDLFQEKGFVMLVSADKKEDVVHVAVSSIFPRVYSLLESSLWDVIKHGAIEQGVYNG</sequence>
<dbReference type="Proteomes" id="UP001280581">
    <property type="component" value="Unassembled WGS sequence"/>
</dbReference>
<comment type="caution">
    <text evidence="1">The sequence shown here is derived from an EMBL/GenBank/DDBJ whole genome shotgun (WGS) entry which is preliminary data.</text>
</comment>
<organism evidence="1 2">
    <name type="scientific">Pseudopithomyces chartarum</name>
    <dbReference type="NCBI Taxonomy" id="1892770"/>
    <lineage>
        <taxon>Eukaryota</taxon>
        <taxon>Fungi</taxon>
        <taxon>Dikarya</taxon>
        <taxon>Ascomycota</taxon>
        <taxon>Pezizomycotina</taxon>
        <taxon>Dothideomycetes</taxon>
        <taxon>Pleosporomycetidae</taxon>
        <taxon>Pleosporales</taxon>
        <taxon>Massarineae</taxon>
        <taxon>Didymosphaeriaceae</taxon>
        <taxon>Pseudopithomyces</taxon>
    </lineage>
</organism>
<dbReference type="AlphaFoldDB" id="A0AAN6RC64"/>
<evidence type="ECO:0000313" key="2">
    <source>
        <dbReference type="Proteomes" id="UP001280581"/>
    </source>
</evidence>
<proteinExistence type="predicted"/>
<keyword evidence="2" id="KW-1185">Reference proteome</keyword>